<name>A0A5B0QCK8_PUCGR</name>
<organism evidence="1 2">
    <name type="scientific">Puccinia graminis f. sp. tritici</name>
    <dbReference type="NCBI Taxonomy" id="56615"/>
    <lineage>
        <taxon>Eukaryota</taxon>
        <taxon>Fungi</taxon>
        <taxon>Dikarya</taxon>
        <taxon>Basidiomycota</taxon>
        <taxon>Pucciniomycotina</taxon>
        <taxon>Pucciniomycetes</taxon>
        <taxon>Pucciniales</taxon>
        <taxon>Pucciniaceae</taxon>
        <taxon>Puccinia</taxon>
    </lineage>
</organism>
<dbReference type="AlphaFoldDB" id="A0A5B0QCK8"/>
<dbReference type="EMBL" id="VSWC01000027">
    <property type="protein sequence ID" value="KAA1110653.1"/>
    <property type="molecule type" value="Genomic_DNA"/>
</dbReference>
<accession>A0A5B0QCK8</accession>
<reference evidence="1 2" key="1">
    <citation type="submission" date="2019-05" db="EMBL/GenBank/DDBJ databases">
        <title>Emergence of the Ug99 lineage of the wheat stem rust pathogen through somatic hybridization.</title>
        <authorList>
            <person name="Li F."/>
            <person name="Upadhyaya N.M."/>
            <person name="Sperschneider J."/>
            <person name="Matny O."/>
            <person name="Nguyen-Phuc H."/>
            <person name="Mago R."/>
            <person name="Raley C."/>
            <person name="Miller M.E."/>
            <person name="Silverstein K.A.T."/>
            <person name="Henningsen E."/>
            <person name="Hirsch C.D."/>
            <person name="Visser B."/>
            <person name="Pretorius Z.A."/>
            <person name="Steffenson B.J."/>
            <person name="Schwessinger B."/>
            <person name="Dodds P.N."/>
            <person name="Figueroa M."/>
        </authorList>
    </citation>
    <scope>NUCLEOTIDE SEQUENCE [LARGE SCALE GENOMIC DNA]</scope>
    <source>
        <strain evidence="1">21-0</strain>
    </source>
</reference>
<evidence type="ECO:0000313" key="1">
    <source>
        <dbReference type="EMBL" id="KAA1110653.1"/>
    </source>
</evidence>
<gene>
    <name evidence="1" type="ORF">PGT21_028834</name>
</gene>
<protein>
    <submittedName>
        <fullName evidence="1">Uncharacterized protein</fullName>
    </submittedName>
</protein>
<proteinExistence type="predicted"/>
<sequence length="119" mass="13791">MRHIGVIQCQPGQILMIIPKLRNSRLWIPYHLLNDDIRIMDSCIRIASLESHTSSFRNWGSYVSGVTRLTVVQTPDAHHDDGYVDQLLVFCFDVVWTLVLVDQDTPSIELLFLFFFVNK</sequence>
<evidence type="ECO:0000313" key="2">
    <source>
        <dbReference type="Proteomes" id="UP000324748"/>
    </source>
</evidence>
<keyword evidence="2" id="KW-1185">Reference proteome</keyword>
<comment type="caution">
    <text evidence="1">The sequence shown here is derived from an EMBL/GenBank/DDBJ whole genome shotgun (WGS) entry which is preliminary data.</text>
</comment>
<dbReference type="Proteomes" id="UP000324748">
    <property type="component" value="Unassembled WGS sequence"/>
</dbReference>